<keyword evidence="4 5" id="KW-0975">Bacterial flagellum</keyword>
<dbReference type="InterPro" id="IPR011491">
    <property type="entry name" value="FlgE_D2"/>
</dbReference>
<dbReference type="GO" id="GO:0009424">
    <property type="term" value="C:bacterial-type flagellum hook"/>
    <property type="evidence" value="ECO:0007669"/>
    <property type="project" value="TreeGrafter"/>
</dbReference>
<evidence type="ECO:0000259" key="8">
    <source>
        <dbReference type="Pfam" id="PF07559"/>
    </source>
</evidence>
<dbReference type="InterPro" id="IPR001444">
    <property type="entry name" value="Flag_bb_rod_N"/>
</dbReference>
<evidence type="ECO:0000256" key="4">
    <source>
        <dbReference type="ARBA" id="ARBA00023143"/>
    </source>
</evidence>
<dbReference type="AlphaFoldDB" id="A0A9X1B3E0"/>
<dbReference type="InterPro" id="IPR037925">
    <property type="entry name" value="FlgE/F/G-like"/>
</dbReference>
<dbReference type="GO" id="GO:0071978">
    <property type="term" value="P:bacterial-type flagellum-dependent swarming motility"/>
    <property type="evidence" value="ECO:0007669"/>
    <property type="project" value="TreeGrafter"/>
</dbReference>
<evidence type="ECO:0000259" key="7">
    <source>
        <dbReference type="Pfam" id="PF06429"/>
    </source>
</evidence>
<comment type="subcellular location">
    <subcellularLocation>
        <location evidence="1 5">Bacterial flagellum basal body</location>
    </subcellularLocation>
</comment>
<feature type="domain" description="Flagellar basal body rod protein N-terminal" evidence="6">
    <location>
        <begin position="6"/>
        <end position="33"/>
    </location>
</feature>
<evidence type="ECO:0000256" key="2">
    <source>
        <dbReference type="ARBA" id="ARBA00009677"/>
    </source>
</evidence>
<evidence type="ECO:0000256" key="3">
    <source>
        <dbReference type="ARBA" id="ARBA00019015"/>
    </source>
</evidence>
<dbReference type="GO" id="GO:0009425">
    <property type="term" value="C:bacterial-type flagellum basal body"/>
    <property type="evidence" value="ECO:0007669"/>
    <property type="project" value="UniProtKB-SubCell"/>
</dbReference>
<dbReference type="Pfam" id="PF22692">
    <property type="entry name" value="LlgE_F_G_D1"/>
    <property type="match status" value="1"/>
</dbReference>
<proteinExistence type="inferred from homology"/>
<sequence>MSFSQALSGLRGQAENIKVISNNIANSQTVGFKGGRASFADIFAGASPIGLGVRVAGISQDFRSGDLENTGRELDLAIAGQGFFRMEKGNGEVVYSRNGEFNQDQDGFLVNSTGQFLTGFTMNEDDEDYPFADVIAGGAPERLRIPPNDIPANATEEVSAIYNLDAGIDATDPNVVQVATIFNDFDPTVVGREQEIGYHFSSSYTAYDSLGNPRTITTYFRKDPTADNLWQAYVAFDGVITGFTESTTNPTDPVTFPIAGDNAFTLTFGSDGQLLKDADNNIIGINEGTGDESDRTEIEITEPLALGGAAPFTGDTAIDFVLAGTTQFNNNSVQNSLDQDGYTSGTLTGLEVTDDGRVIRIFTNEERRDAGQIVLTNFINPEGLMPDGDNAWRQTNASGEPVLGVAGTGVFGTVESQTLENSNVDLAQQLVDMIVAQRAYQANSSSIGTQDEMLQTVINL</sequence>
<dbReference type="InterPro" id="IPR020013">
    <property type="entry name" value="Flagellar_FlgE/F/G"/>
</dbReference>
<organism evidence="10 11">
    <name type="scientific">Lamprobacter modestohalophilus</name>
    <dbReference type="NCBI Taxonomy" id="1064514"/>
    <lineage>
        <taxon>Bacteria</taxon>
        <taxon>Pseudomonadati</taxon>
        <taxon>Pseudomonadota</taxon>
        <taxon>Gammaproteobacteria</taxon>
        <taxon>Chromatiales</taxon>
        <taxon>Chromatiaceae</taxon>
        <taxon>Lamprobacter</taxon>
    </lineage>
</organism>
<dbReference type="RefSeq" id="WP_200241749.1">
    <property type="nucleotide sequence ID" value="NZ_NRRY01000009.1"/>
</dbReference>
<accession>A0A9X1B3E0</accession>
<evidence type="ECO:0000313" key="11">
    <source>
        <dbReference type="Proteomes" id="UP001138768"/>
    </source>
</evidence>
<dbReference type="InterPro" id="IPR053967">
    <property type="entry name" value="LlgE_F_G-like_D1"/>
</dbReference>
<dbReference type="SUPFAM" id="SSF117143">
    <property type="entry name" value="Flagellar hook protein flgE"/>
    <property type="match status" value="1"/>
</dbReference>
<evidence type="ECO:0000259" key="6">
    <source>
        <dbReference type="Pfam" id="PF00460"/>
    </source>
</evidence>
<dbReference type="Pfam" id="PF06429">
    <property type="entry name" value="Flg_bbr_C"/>
    <property type="match status" value="1"/>
</dbReference>
<comment type="caution">
    <text evidence="10">The sequence shown here is derived from an EMBL/GenBank/DDBJ whole genome shotgun (WGS) entry which is preliminary data.</text>
</comment>
<dbReference type="Pfam" id="PF00460">
    <property type="entry name" value="Flg_bb_rod"/>
    <property type="match status" value="1"/>
</dbReference>
<dbReference type="NCBIfam" id="NF004238">
    <property type="entry name" value="PRK05682.1-1"/>
    <property type="match status" value="1"/>
</dbReference>
<protein>
    <recommendedName>
        <fullName evidence="3 5">Flagellar hook protein FlgE</fullName>
    </recommendedName>
</protein>
<evidence type="ECO:0000256" key="1">
    <source>
        <dbReference type="ARBA" id="ARBA00004117"/>
    </source>
</evidence>
<evidence type="ECO:0000256" key="5">
    <source>
        <dbReference type="RuleBase" id="RU362116"/>
    </source>
</evidence>
<dbReference type="PANTHER" id="PTHR30435">
    <property type="entry name" value="FLAGELLAR PROTEIN"/>
    <property type="match status" value="1"/>
</dbReference>
<dbReference type="Pfam" id="PF07559">
    <property type="entry name" value="FlgE_D2"/>
    <property type="match status" value="1"/>
</dbReference>
<gene>
    <name evidence="10" type="ORF">CKO42_07960</name>
</gene>
<dbReference type="NCBIfam" id="TIGR03506">
    <property type="entry name" value="FlgEFG_subfam"/>
    <property type="match status" value="1"/>
</dbReference>
<comment type="similarity">
    <text evidence="2 5">Belongs to the flagella basal body rod proteins family.</text>
</comment>
<feature type="domain" description="Flagellar hook protein FlgE D2" evidence="8">
    <location>
        <begin position="186"/>
        <end position="342"/>
    </location>
</feature>
<keyword evidence="11" id="KW-1185">Reference proteome</keyword>
<comment type="function">
    <text evidence="5">A flexible structure which links the flagellar filament to the drive apparatus in the basal body.</text>
</comment>
<evidence type="ECO:0000313" key="10">
    <source>
        <dbReference type="EMBL" id="MBK1618373.1"/>
    </source>
</evidence>
<dbReference type="InterPro" id="IPR010930">
    <property type="entry name" value="Flg_bb/hook_C_dom"/>
</dbReference>
<feature type="domain" description="Flagellar basal-body/hook protein C-terminal" evidence="7">
    <location>
        <begin position="416"/>
        <end position="460"/>
    </location>
</feature>
<feature type="domain" description="Flagellar hook protein FlgE/F/G-like D1" evidence="9">
    <location>
        <begin position="77"/>
        <end position="133"/>
    </location>
</feature>
<dbReference type="EMBL" id="NRRY01000009">
    <property type="protein sequence ID" value="MBK1618373.1"/>
    <property type="molecule type" value="Genomic_DNA"/>
</dbReference>
<dbReference type="Proteomes" id="UP001138768">
    <property type="component" value="Unassembled WGS sequence"/>
</dbReference>
<reference evidence="10 11" key="1">
    <citation type="journal article" date="2020" name="Microorganisms">
        <title>Osmotic Adaptation and Compatible Solute Biosynthesis of Phototrophic Bacteria as Revealed from Genome Analyses.</title>
        <authorList>
            <person name="Imhoff J.F."/>
            <person name="Rahn T."/>
            <person name="Kunzel S."/>
            <person name="Keller A."/>
            <person name="Neulinger S.C."/>
        </authorList>
    </citation>
    <scope>NUCLEOTIDE SEQUENCE [LARGE SCALE GENOMIC DNA]</scope>
    <source>
        <strain evidence="10 11">DSM 25653</strain>
    </source>
</reference>
<dbReference type="PANTHER" id="PTHR30435:SF1">
    <property type="entry name" value="FLAGELLAR HOOK PROTEIN FLGE"/>
    <property type="match status" value="1"/>
</dbReference>
<dbReference type="Gene3D" id="2.60.98.20">
    <property type="entry name" value="Flagellar hook protein FlgE"/>
    <property type="match status" value="1"/>
</dbReference>
<evidence type="ECO:0000259" key="9">
    <source>
        <dbReference type="Pfam" id="PF22692"/>
    </source>
</evidence>
<dbReference type="InterPro" id="IPR037058">
    <property type="entry name" value="Falgellar_hook_FlgE_sf"/>
</dbReference>
<name>A0A9X1B3E0_9GAMM</name>
<dbReference type="GO" id="GO:0005829">
    <property type="term" value="C:cytosol"/>
    <property type="evidence" value="ECO:0007669"/>
    <property type="project" value="TreeGrafter"/>
</dbReference>